<dbReference type="Gene3D" id="2.20.100.10">
    <property type="entry name" value="Thrombospondin type-1 (TSP1) repeat"/>
    <property type="match status" value="2"/>
</dbReference>
<dbReference type="Pfam" id="PF13306">
    <property type="entry name" value="LRR_5"/>
    <property type="match status" value="1"/>
</dbReference>
<evidence type="ECO:0000256" key="4">
    <source>
        <dbReference type="SAM" id="SignalP"/>
    </source>
</evidence>
<keyword evidence="4" id="KW-0732">Signal</keyword>
<dbReference type="InterPro" id="IPR050333">
    <property type="entry name" value="SLRP"/>
</dbReference>
<dbReference type="SMART" id="SM00209">
    <property type="entry name" value="TSP1"/>
    <property type="match status" value="2"/>
</dbReference>
<name>A0AAD9K5T6_9ANNE</name>
<dbReference type="InterPro" id="IPR026906">
    <property type="entry name" value="LRR_5"/>
</dbReference>
<dbReference type="SUPFAM" id="SSF52058">
    <property type="entry name" value="L domain-like"/>
    <property type="match status" value="1"/>
</dbReference>
<evidence type="ECO:0000256" key="1">
    <source>
        <dbReference type="ARBA" id="ARBA00022614"/>
    </source>
</evidence>
<dbReference type="PANTHER" id="PTHR45712:SF22">
    <property type="entry name" value="INSULIN-LIKE GROWTH FACTOR-BINDING PROTEIN COMPLEX ACID LABILE SUBUNIT"/>
    <property type="match status" value="1"/>
</dbReference>
<reference evidence="5" key="1">
    <citation type="journal article" date="2023" name="Mol. Biol. Evol.">
        <title>Third-Generation Sequencing Reveals the Adaptive Role of the Epigenome in Three Deep-Sea Polychaetes.</title>
        <authorList>
            <person name="Perez M."/>
            <person name="Aroh O."/>
            <person name="Sun Y."/>
            <person name="Lan Y."/>
            <person name="Juniper S.K."/>
            <person name="Young C.R."/>
            <person name="Angers B."/>
            <person name="Qian P.Y."/>
        </authorList>
    </citation>
    <scope>NUCLEOTIDE SEQUENCE</scope>
    <source>
        <strain evidence="5">P08H-3</strain>
    </source>
</reference>
<dbReference type="InterPro" id="IPR001611">
    <property type="entry name" value="Leu-rich_rpt"/>
</dbReference>
<evidence type="ECO:0000313" key="5">
    <source>
        <dbReference type="EMBL" id="KAK2165222.1"/>
    </source>
</evidence>
<evidence type="ECO:0000313" key="6">
    <source>
        <dbReference type="Proteomes" id="UP001208570"/>
    </source>
</evidence>
<feature type="signal peptide" evidence="4">
    <location>
        <begin position="1"/>
        <end position="19"/>
    </location>
</feature>
<keyword evidence="3" id="KW-1133">Transmembrane helix</keyword>
<gene>
    <name evidence="5" type="ORF">LSH36_53g05030</name>
</gene>
<dbReference type="InterPro" id="IPR000884">
    <property type="entry name" value="TSP1_rpt"/>
</dbReference>
<dbReference type="SUPFAM" id="SSF82895">
    <property type="entry name" value="TSP-1 type 1 repeat"/>
    <property type="match status" value="2"/>
</dbReference>
<protein>
    <submittedName>
        <fullName evidence="5">Uncharacterized protein</fullName>
    </submittedName>
</protein>
<proteinExistence type="predicted"/>
<dbReference type="Proteomes" id="UP001208570">
    <property type="component" value="Unassembled WGS sequence"/>
</dbReference>
<dbReference type="Gene3D" id="3.80.10.10">
    <property type="entry name" value="Ribonuclease Inhibitor"/>
    <property type="match status" value="3"/>
</dbReference>
<keyword evidence="6" id="KW-1185">Reference proteome</keyword>
<keyword evidence="2" id="KW-0677">Repeat</keyword>
<organism evidence="5 6">
    <name type="scientific">Paralvinella palmiformis</name>
    <dbReference type="NCBI Taxonomy" id="53620"/>
    <lineage>
        <taxon>Eukaryota</taxon>
        <taxon>Metazoa</taxon>
        <taxon>Spiralia</taxon>
        <taxon>Lophotrochozoa</taxon>
        <taxon>Annelida</taxon>
        <taxon>Polychaeta</taxon>
        <taxon>Sedentaria</taxon>
        <taxon>Canalipalpata</taxon>
        <taxon>Terebellida</taxon>
        <taxon>Terebelliformia</taxon>
        <taxon>Alvinellidae</taxon>
        <taxon>Paralvinella</taxon>
    </lineage>
</organism>
<accession>A0AAD9K5T6</accession>
<dbReference type="InterPro" id="IPR003591">
    <property type="entry name" value="Leu-rich_rpt_typical-subtyp"/>
</dbReference>
<dbReference type="Pfam" id="PF00090">
    <property type="entry name" value="TSP_1"/>
    <property type="match status" value="2"/>
</dbReference>
<keyword evidence="1" id="KW-0433">Leucine-rich repeat</keyword>
<dbReference type="SMART" id="SM00369">
    <property type="entry name" value="LRR_TYP"/>
    <property type="match status" value="7"/>
</dbReference>
<dbReference type="InterPro" id="IPR036383">
    <property type="entry name" value="TSP1_rpt_sf"/>
</dbReference>
<dbReference type="Pfam" id="PF13855">
    <property type="entry name" value="LRR_8"/>
    <property type="match status" value="1"/>
</dbReference>
<dbReference type="EMBL" id="JAODUP010000053">
    <property type="protein sequence ID" value="KAK2165222.1"/>
    <property type="molecule type" value="Genomic_DNA"/>
</dbReference>
<feature type="chain" id="PRO_5042066410" evidence="4">
    <location>
        <begin position="20"/>
        <end position="709"/>
    </location>
</feature>
<comment type="caution">
    <text evidence="5">The sequence shown here is derived from an EMBL/GenBank/DDBJ whole genome shotgun (WGS) entry which is preliminary data.</text>
</comment>
<dbReference type="PROSITE" id="PS50092">
    <property type="entry name" value="TSP1"/>
    <property type="match status" value="2"/>
</dbReference>
<dbReference type="PANTHER" id="PTHR45712">
    <property type="entry name" value="AGAP008170-PA"/>
    <property type="match status" value="1"/>
</dbReference>
<feature type="transmembrane region" description="Helical" evidence="3">
    <location>
        <begin position="663"/>
        <end position="682"/>
    </location>
</feature>
<dbReference type="SUPFAM" id="SSF52075">
    <property type="entry name" value="Outer arm dynein light chain 1"/>
    <property type="match status" value="1"/>
</dbReference>
<dbReference type="InterPro" id="IPR032675">
    <property type="entry name" value="LRR_dom_sf"/>
</dbReference>
<sequence>MDIIKVLSGFCCLMSVISGSSYNATNQHLDKVPNDVPSNVTKLILSRNLIQTIGSAQFTPFLRLKSIILDNNRISNVSKGAFCNNATTEIDLSRNKIGQFPDFACVGDVLELLDLSGNDLIELTEENFADLSVLEKLSLSGNKLTSANIQALLPLANTLSDLDLSSNSIEEIGLAFKNFPKLTNVSLNDNSIRHFADDAFLNCTSLKSFACKTCELDEFPVFLSGGSLNRVNLADNNITNITLGHLKHLPELRHLIVRGNYLGETALAIFQWPNRSNLVTLNIAGTNIPPTVLHKGAFDGFSSLRSLYLGLLNLTTFPDCTPIRDTLRTLDLNGNRLNQLSSEHVEGLKLQKLVINGNDFRSWRDIDGIFSLSTTLKSLALEGIRLNDSDRRIWQMPALVEVNMKRATLGCLVQEVDHMFSYIIVSTRTYCRKQPPLNTTVTKLYLKDAKLDCGCACWLFDKVVRVVADLSDIKCSEPTDYKSVNDMMSYCQNTTTGTTVTTTWITNTVITVVRADSYLEWDTWLPWTECSRSCNAGTRFRIKVCGAELLNCTHSLQITSRDIVIGYAVTYSNCSINRCPEDGTWSSWSDWSTCRVTCGSGIQIRTRVCVGPYYGGKPCPTVSVNDVRECLTDITCPDSWSSKPKADPEPAYTASDDRPVAKGIGSLAVMIILSLGVMLFACDAPTIRRHAAVCVQNIKQSRRKRKVKP</sequence>
<evidence type="ECO:0000256" key="3">
    <source>
        <dbReference type="SAM" id="Phobius"/>
    </source>
</evidence>
<keyword evidence="3" id="KW-0472">Membrane</keyword>
<evidence type="ECO:0000256" key="2">
    <source>
        <dbReference type="ARBA" id="ARBA00022737"/>
    </source>
</evidence>
<keyword evidence="3" id="KW-0812">Transmembrane</keyword>
<dbReference type="AlphaFoldDB" id="A0AAD9K5T6"/>